<keyword evidence="1 6" id="KW-0808">Transferase</keyword>
<dbReference type="AlphaFoldDB" id="A0A089P633"/>
<evidence type="ECO:0000256" key="6">
    <source>
        <dbReference type="HAMAP-Rule" id="MF_00361"/>
    </source>
</evidence>
<keyword evidence="6" id="KW-0963">Cytoplasm</keyword>
<dbReference type="HAMAP" id="MF_00361">
    <property type="entry name" value="NAD_kinase"/>
    <property type="match status" value="1"/>
</dbReference>
<evidence type="ECO:0000256" key="5">
    <source>
        <dbReference type="ARBA" id="ARBA00047925"/>
    </source>
</evidence>
<comment type="similarity">
    <text evidence="6">Belongs to the NAD kinase family.</text>
</comment>
<dbReference type="GO" id="GO:0019674">
    <property type="term" value="P:NAD+ metabolic process"/>
    <property type="evidence" value="ECO:0007669"/>
    <property type="project" value="InterPro"/>
</dbReference>
<dbReference type="SUPFAM" id="SSF111331">
    <property type="entry name" value="NAD kinase/diacylglycerol kinase-like"/>
    <property type="match status" value="1"/>
</dbReference>
<dbReference type="InterPro" id="IPR016064">
    <property type="entry name" value="NAD/diacylglycerol_kinase_sf"/>
</dbReference>
<dbReference type="KEGG" id="mor:MOC_5728"/>
<dbReference type="NCBIfam" id="NF003406">
    <property type="entry name" value="PRK04761.1"/>
    <property type="match status" value="1"/>
</dbReference>
<dbReference type="PANTHER" id="PTHR20275">
    <property type="entry name" value="NAD KINASE"/>
    <property type="match status" value="1"/>
</dbReference>
<evidence type="ECO:0000313" key="7">
    <source>
        <dbReference type="EMBL" id="AIQ93483.1"/>
    </source>
</evidence>
<feature type="binding site" evidence="6">
    <location>
        <position position="153"/>
    </location>
    <ligand>
        <name>NAD(+)</name>
        <dbReference type="ChEBI" id="CHEBI:57540"/>
    </ligand>
</feature>
<proteinExistence type="inferred from homology"/>
<gene>
    <name evidence="6" type="primary">nadK</name>
    <name evidence="7" type="ORF">MOC_5728</name>
</gene>
<evidence type="ECO:0000256" key="3">
    <source>
        <dbReference type="ARBA" id="ARBA00022857"/>
    </source>
</evidence>
<evidence type="ECO:0000256" key="2">
    <source>
        <dbReference type="ARBA" id="ARBA00022777"/>
    </source>
</evidence>
<feature type="binding site" evidence="6">
    <location>
        <begin position="156"/>
        <end position="161"/>
    </location>
    <ligand>
        <name>NAD(+)</name>
        <dbReference type="ChEBI" id="CHEBI:57540"/>
    </ligand>
</feature>
<feature type="binding site" evidence="6">
    <location>
        <position position="145"/>
    </location>
    <ligand>
        <name>NAD(+)</name>
        <dbReference type="ChEBI" id="CHEBI:57540"/>
    </ligand>
</feature>
<organism evidence="7 8">
    <name type="scientific">Methylobacterium oryzae CBMB20</name>
    <dbReference type="NCBI Taxonomy" id="693986"/>
    <lineage>
        <taxon>Bacteria</taxon>
        <taxon>Pseudomonadati</taxon>
        <taxon>Pseudomonadota</taxon>
        <taxon>Alphaproteobacteria</taxon>
        <taxon>Hyphomicrobiales</taxon>
        <taxon>Methylobacteriaceae</taxon>
        <taxon>Methylobacterium</taxon>
    </lineage>
</organism>
<keyword evidence="6" id="KW-0547">Nucleotide-binding</keyword>
<dbReference type="GO" id="GO:0003951">
    <property type="term" value="F:NAD+ kinase activity"/>
    <property type="evidence" value="ECO:0007669"/>
    <property type="project" value="UniProtKB-UniRule"/>
</dbReference>
<dbReference type="Gene3D" id="2.60.200.30">
    <property type="entry name" value="Probable inorganic polyphosphate/atp-NAD kinase, domain 2"/>
    <property type="match status" value="1"/>
</dbReference>
<dbReference type="STRING" id="693986.MOC_5728"/>
<accession>A0A089P633</accession>
<evidence type="ECO:0000256" key="1">
    <source>
        <dbReference type="ARBA" id="ARBA00022679"/>
    </source>
</evidence>
<dbReference type="InterPro" id="IPR002504">
    <property type="entry name" value="NADK"/>
</dbReference>
<dbReference type="GO" id="GO:0005524">
    <property type="term" value="F:ATP binding"/>
    <property type="evidence" value="ECO:0007669"/>
    <property type="project" value="UniProtKB-KW"/>
</dbReference>
<feature type="binding site" evidence="6">
    <location>
        <begin position="115"/>
        <end position="116"/>
    </location>
    <ligand>
        <name>NAD(+)</name>
        <dbReference type="ChEBI" id="CHEBI:57540"/>
    </ligand>
</feature>
<dbReference type="EC" id="2.7.1.23" evidence="6"/>
<dbReference type="EMBL" id="CP003811">
    <property type="protein sequence ID" value="AIQ93483.1"/>
    <property type="molecule type" value="Genomic_DNA"/>
</dbReference>
<dbReference type="Pfam" id="PF20143">
    <property type="entry name" value="NAD_kinase_C"/>
    <property type="match status" value="1"/>
</dbReference>
<dbReference type="RefSeq" id="WP_043350190.1">
    <property type="nucleotide sequence ID" value="NZ_CP003811.1"/>
</dbReference>
<dbReference type="GeneID" id="96602250"/>
<dbReference type="PANTHER" id="PTHR20275:SF0">
    <property type="entry name" value="NAD KINASE"/>
    <property type="match status" value="1"/>
</dbReference>
<evidence type="ECO:0000256" key="4">
    <source>
        <dbReference type="ARBA" id="ARBA00023027"/>
    </source>
</evidence>
<reference evidence="7 8" key="1">
    <citation type="journal article" date="2014" name="PLoS ONE">
        <title>Genome Information of Methylobacterium oryzae, a Plant-Probiotic Methylotroph in the Phyllosphere.</title>
        <authorList>
            <person name="Kwak M.J."/>
            <person name="Jeong H."/>
            <person name="Madhaiyan M."/>
            <person name="Lee Y."/>
            <person name="Sa T.M."/>
            <person name="Oh T.K."/>
            <person name="Kim J.F."/>
        </authorList>
    </citation>
    <scope>NUCLEOTIDE SEQUENCE [LARGE SCALE GENOMIC DNA]</scope>
    <source>
        <strain evidence="7 8">CBMB20</strain>
    </source>
</reference>
<evidence type="ECO:0000313" key="8">
    <source>
        <dbReference type="Proteomes" id="UP000029492"/>
    </source>
</evidence>
<comment type="caution">
    <text evidence="6">Lacks conserved residue(s) required for the propagation of feature annotation.</text>
</comment>
<dbReference type="GO" id="GO:0005737">
    <property type="term" value="C:cytoplasm"/>
    <property type="evidence" value="ECO:0007669"/>
    <property type="project" value="UniProtKB-SubCell"/>
</dbReference>
<dbReference type="GO" id="GO:0051287">
    <property type="term" value="F:NAD binding"/>
    <property type="evidence" value="ECO:0007669"/>
    <property type="project" value="UniProtKB-ARBA"/>
</dbReference>
<dbReference type="InterPro" id="IPR017438">
    <property type="entry name" value="ATP-NAD_kinase_N"/>
</dbReference>
<keyword evidence="2 6" id="KW-0418">Kinase</keyword>
<dbReference type="GO" id="GO:0006741">
    <property type="term" value="P:NADP+ biosynthetic process"/>
    <property type="evidence" value="ECO:0007669"/>
    <property type="project" value="UniProtKB-UniRule"/>
</dbReference>
<dbReference type="Gene3D" id="3.40.50.10330">
    <property type="entry name" value="Probable inorganic polyphosphate/atp-NAD kinase, domain 1"/>
    <property type="match status" value="1"/>
</dbReference>
<dbReference type="HOGENOM" id="CLU_073319_0_0_5"/>
<dbReference type="Pfam" id="PF01513">
    <property type="entry name" value="NAD_kinase"/>
    <property type="match status" value="1"/>
</dbReference>
<dbReference type="InterPro" id="IPR017437">
    <property type="entry name" value="ATP-NAD_kinase_PpnK-typ_C"/>
</dbReference>
<keyword evidence="6" id="KW-0067">ATP-binding</keyword>
<comment type="function">
    <text evidence="6">Involved in the regulation of the intracellular balance of NAD and NADP, and is a key enzyme in the biosynthesis of NADP. Catalyzes specifically the phosphorylation on 2'-hydroxyl of the adenosine moiety of NAD to yield NADP.</text>
</comment>
<protein>
    <recommendedName>
        <fullName evidence="6">NAD kinase</fullName>
        <ecNumber evidence="6">2.7.1.23</ecNumber>
    </recommendedName>
    <alternativeName>
        <fullName evidence="6">ATP-dependent NAD kinase</fullName>
    </alternativeName>
</protein>
<keyword evidence="4 6" id="KW-0520">NAD</keyword>
<keyword evidence="8" id="KW-1185">Reference proteome</keyword>
<comment type="catalytic activity">
    <reaction evidence="5 6">
        <text>NAD(+) + ATP = ADP + NADP(+) + H(+)</text>
        <dbReference type="Rhea" id="RHEA:18629"/>
        <dbReference type="ChEBI" id="CHEBI:15378"/>
        <dbReference type="ChEBI" id="CHEBI:30616"/>
        <dbReference type="ChEBI" id="CHEBI:57540"/>
        <dbReference type="ChEBI" id="CHEBI:58349"/>
        <dbReference type="ChEBI" id="CHEBI:456216"/>
        <dbReference type="EC" id="2.7.1.23"/>
    </reaction>
</comment>
<dbReference type="GO" id="GO:0046872">
    <property type="term" value="F:metal ion binding"/>
    <property type="evidence" value="ECO:0007669"/>
    <property type="project" value="UniProtKB-UniRule"/>
</dbReference>
<name>A0A089P633_9HYPH</name>
<comment type="cofactor">
    <cofactor evidence="6">
        <name>a divalent metal cation</name>
        <dbReference type="ChEBI" id="CHEBI:60240"/>
    </cofactor>
</comment>
<dbReference type="eggNOG" id="COG0061">
    <property type="taxonomic scope" value="Bacteria"/>
</dbReference>
<dbReference type="Proteomes" id="UP000029492">
    <property type="component" value="Chromosome"/>
</dbReference>
<sequence length="255" mass="28249">MALFQKIAFVASPTGHAREAAAALMRRYDHVPPEEADVVVALGGDGLMLQVLHRFMDNPKPIYGMNRGTVGFLMNEFRDDDLLEHLETAHRSVIHPLVMDVLDTEGRSHRARAINEVYLLRQTHQTAKLKIAVDGNVRLDLLIADGVLVATAAGSTAYNLSVGGPILPLDAKLLALTPISAFRPRRWRGALLPDYARIRIDVLDAPHRPVAAVADHTEFRRVCTVETSLDRATELVLLHDPGHSLDERILREQFG</sequence>
<comment type="subcellular location">
    <subcellularLocation>
        <location evidence="6">Cytoplasm</location>
    </subcellularLocation>
</comment>
<keyword evidence="3 6" id="KW-0521">NADP</keyword>
<feature type="active site" description="Proton acceptor" evidence="6">
    <location>
        <position position="45"/>
    </location>
</feature>
<feature type="binding site" evidence="6">
    <location>
        <begin position="45"/>
        <end position="46"/>
    </location>
    <ligand>
        <name>NAD(+)</name>
        <dbReference type="ChEBI" id="CHEBI:57540"/>
    </ligand>
</feature>